<keyword evidence="4" id="KW-1185">Reference proteome</keyword>
<dbReference type="Pfam" id="PF02704">
    <property type="entry name" value="GASA"/>
    <property type="match status" value="1"/>
</dbReference>
<dbReference type="Proteomes" id="UP000235145">
    <property type="component" value="Unassembled WGS sequence"/>
</dbReference>
<protein>
    <recommendedName>
        <fullName evidence="5">Gibberellin regulated protein</fullName>
    </recommendedName>
</protein>
<comment type="similarity">
    <text evidence="1">Belongs to the GASA family.</text>
</comment>
<evidence type="ECO:0000313" key="3">
    <source>
        <dbReference type="EMBL" id="KAJ0191397.1"/>
    </source>
</evidence>
<dbReference type="PANTHER" id="PTHR23201:SF92">
    <property type="entry name" value="GIBBERELLIN-REGULATED PROTEIN 12"/>
    <property type="match status" value="1"/>
</dbReference>
<dbReference type="EMBL" id="NBSK02000008">
    <property type="protein sequence ID" value="KAJ0191397.1"/>
    <property type="molecule type" value="Genomic_DNA"/>
</dbReference>
<organism evidence="3 4">
    <name type="scientific">Lactuca sativa</name>
    <name type="common">Garden lettuce</name>
    <dbReference type="NCBI Taxonomy" id="4236"/>
    <lineage>
        <taxon>Eukaryota</taxon>
        <taxon>Viridiplantae</taxon>
        <taxon>Streptophyta</taxon>
        <taxon>Embryophyta</taxon>
        <taxon>Tracheophyta</taxon>
        <taxon>Spermatophyta</taxon>
        <taxon>Magnoliopsida</taxon>
        <taxon>eudicotyledons</taxon>
        <taxon>Gunneridae</taxon>
        <taxon>Pentapetalae</taxon>
        <taxon>asterids</taxon>
        <taxon>campanulids</taxon>
        <taxon>Asterales</taxon>
        <taxon>Asteraceae</taxon>
        <taxon>Cichorioideae</taxon>
        <taxon>Cichorieae</taxon>
        <taxon>Lactucinae</taxon>
        <taxon>Lactuca</taxon>
    </lineage>
</organism>
<reference evidence="3 4" key="1">
    <citation type="journal article" date="2017" name="Nat. Commun.">
        <title>Genome assembly with in vitro proximity ligation data and whole-genome triplication in lettuce.</title>
        <authorList>
            <person name="Reyes-Chin-Wo S."/>
            <person name="Wang Z."/>
            <person name="Yang X."/>
            <person name="Kozik A."/>
            <person name="Arikit S."/>
            <person name="Song C."/>
            <person name="Xia L."/>
            <person name="Froenicke L."/>
            <person name="Lavelle D.O."/>
            <person name="Truco M.J."/>
            <person name="Xia R."/>
            <person name="Zhu S."/>
            <person name="Xu C."/>
            <person name="Xu H."/>
            <person name="Xu X."/>
            <person name="Cox K."/>
            <person name="Korf I."/>
            <person name="Meyers B.C."/>
            <person name="Michelmore R.W."/>
        </authorList>
    </citation>
    <scope>NUCLEOTIDE SEQUENCE [LARGE SCALE GENOMIC DNA]</scope>
    <source>
        <strain evidence="4">cv. Salinas</strain>
        <tissue evidence="3">Seedlings</tissue>
    </source>
</reference>
<name>A0A9R1UQP4_LACSA</name>
<sequence length="99" mass="10903">MRRVKLNFLVFLIVTSMAVIEISIVGGEGSVPIEQHMFVECPSACSVRCSATHHRSHCMDVCIDCCGKCLCVPSSTLGNKDECSCYRDLKTKYGQPKCP</sequence>
<keyword evidence="2" id="KW-0732">Signal</keyword>
<evidence type="ECO:0000256" key="2">
    <source>
        <dbReference type="SAM" id="SignalP"/>
    </source>
</evidence>
<dbReference type="AlphaFoldDB" id="A0A9R1UQP4"/>
<proteinExistence type="inferred from homology"/>
<feature type="signal peptide" evidence="2">
    <location>
        <begin position="1"/>
        <end position="18"/>
    </location>
</feature>
<dbReference type="PANTHER" id="PTHR23201">
    <property type="entry name" value="EXTENSIN, PROLINE-RICH PROTEIN"/>
    <property type="match status" value="1"/>
</dbReference>
<evidence type="ECO:0008006" key="5">
    <source>
        <dbReference type="Google" id="ProtNLM"/>
    </source>
</evidence>
<gene>
    <name evidence="3" type="ORF">LSAT_V11C800424470</name>
</gene>
<dbReference type="InterPro" id="IPR003854">
    <property type="entry name" value="GASA"/>
</dbReference>
<accession>A0A9R1UQP4</accession>
<feature type="chain" id="PRO_5040373604" description="Gibberellin regulated protein" evidence="2">
    <location>
        <begin position="19"/>
        <end position="99"/>
    </location>
</feature>
<evidence type="ECO:0000256" key="1">
    <source>
        <dbReference type="ARBA" id="ARBA00010582"/>
    </source>
</evidence>
<comment type="caution">
    <text evidence="3">The sequence shown here is derived from an EMBL/GenBank/DDBJ whole genome shotgun (WGS) entry which is preliminary data.</text>
</comment>
<evidence type="ECO:0000313" key="4">
    <source>
        <dbReference type="Proteomes" id="UP000235145"/>
    </source>
</evidence>